<dbReference type="RefSeq" id="XP_060445794.1">
    <property type="nucleotide sequence ID" value="XM_060590318.1"/>
</dbReference>
<organism evidence="2 3">
    <name type="scientific">Colletotrichum phormii</name>
    <dbReference type="NCBI Taxonomy" id="359342"/>
    <lineage>
        <taxon>Eukaryota</taxon>
        <taxon>Fungi</taxon>
        <taxon>Dikarya</taxon>
        <taxon>Ascomycota</taxon>
        <taxon>Pezizomycotina</taxon>
        <taxon>Sordariomycetes</taxon>
        <taxon>Hypocreomycetidae</taxon>
        <taxon>Glomerellales</taxon>
        <taxon>Glomerellaceae</taxon>
        <taxon>Colletotrichum</taxon>
        <taxon>Colletotrichum acutatum species complex</taxon>
    </lineage>
</organism>
<feature type="region of interest" description="Disordered" evidence="1">
    <location>
        <begin position="125"/>
        <end position="146"/>
    </location>
</feature>
<gene>
    <name evidence="2" type="ORF">BDP81DRAFT_426885</name>
</gene>
<dbReference type="AlphaFoldDB" id="A0AAI9ZV47"/>
<reference evidence="2" key="1">
    <citation type="submission" date="2021-06" db="EMBL/GenBank/DDBJ databases">
        <title>Comparative genomics, transcriptomics and evolutionary studies reveal genomic signatures of adaptation to plant cell wall in hemibiotrophic fungi.</title>
        <authorList>
            <consortium name="DOE Joint Genome Institute"/>
            <person name="Baroncelli R."/>
            <person name="Diaz J.F."/>
            <person name="Benocci T."/>
            <person name="Peng M."/>
            <person name="Battaglia E."/>
            <person name="Haridas S."/>
            <person name="Andreopoulos W."/>
            <person name="Labutti K."/>
            <person name="Pangilinan J."/>
            <person name="Floch G.L."/>
            <person name="Makela M.R."/>
            <person name="Henrissat B."/>
            <person name="Grigoriev I.V."/>
            <person name="Crouch J.A."/>
            <person name="De Vries R.P."/>
            <person name="Sukno S.A."/>
            <person name="Thon M.R."/>
        </authorList>
    </citation>
    <scope>NUCLEOTIDE SEQUENCE</scope>
    <source>
        <strain evidence="2">CBS 102054</strain>
    </source>
</reference>
<evidence type="ECO:0000313" key="3">
    <source>
        <dbReference type="Proteomes" id="UP001243989"/>
    </source>
</evidence>
<comment type="caution">
    <text evidence="2">The sequence shown here is derived from an EMBL/GenBank/DDBJ whole genome shotgun (WGS) entry which is preliminary data.</text>
</comment>
<evidence type="ECO:0000313" key="2">
    <source>
        <dbReference type="EMBL" id="KAK1637187.1"/>
    </source>
</evidence>
<dbReference type="Proteomes" id="UP001243989">
    <property type="component" value="Unassembled WGS sequence"/>
</dbReference>
<protein>
    <submittedName>
        <fullName evidence="2">Uncharacterized protein</fullName>
    </submittedName>
</protein>
<sequence length="187" mass="21009">MAEGQPYRLWDRNTSEVKKRRRLLHGRKVGNNGKLEEPAMKTSESQRETFNHPCKERLIRRGSTVERQAARTDLQRMNGPVECLVTTSSRHPEDVCILYSALRTLLRSPIPAGAISGARVRTAEPCPRSPGPGTGVGHPTITPLHRTRRAPTHGRLLEMFHERERGLPGDPDAVQGGILLRWYPLES</sequence>
<proteinExistence type="predicted"/>
<feature type="region of interest" description="Disordered" evidence="1">
    <location>
        <begin position="20"/>
        <end position="50"/>
    </location>
</feature>
<accession>A0AAI9ZV47</accession>
<feature type="compositionally biased region" description="Basic and acidic residues" evidence="1">
    <location>
        <begin position="34"/>
        <end position="50"/>
    </location>
</feature>
<name>A0AAI9ZV47_9PEZI</name>
<keyword evidence="3" id="KW-1185">Reference proteome</keyword>
<dbReference type="EMBL" id="JAHMHQ010000009">
    <property type="protein sequence ID" value="KAK1637187.1"/>
    <property type="molecule type" value="Genomic_DNA"/>
</dbReference>
<evidence type="ECO:0000256" key="1">
    <source>
        <dbReference type="SAM" id="MobiDB-lite"/>
    </source>
</evidence>
<dbReference type="GeneID" id="85475180"/>